<dbReference type="PROSITE" id="PS50880">
    <property type="entry name" value="TOPRIM"/>
    <property type="match status" value="1"/>
</dbReference>
<organism evidence="3 4">
    <name type="scientific">Pseudopedobacter beijingensis</name>
    <dbReference type="NCBI Taxonomy" id="1207056"/>
    <lineage>
        <taxon>Bacteria</taxon>
        <taxon>Pseudomonadati</taxon>
        <taxon>Bacteroidota</taxon>
        <taxon>Sphingobacteriia</taxon>
        <taxon>Sphingobacteriales</taxon>
        <taxon>Sphingobacteriaceae</taxon>
        <taxon>Pseudopedobacter</taxon>
    </lineage>
</organism>
<dbReference type="Pfam" id="PF00582">
    <property type="entry name" value="Usp"/>
    <property type="match status" value="1"/>
</dbReference>
<evidence type="ECO:0000256" key="1">
    <source>
        <dbReference type="ARBA" id="ARBA00008791"/>
    </source>
</evidence>
<keyword evidence="4" id="KW-1185">Reference proteome</keyword>
<dbReference type="PANTHER" id="PTHR46268">
    <property type="entry name" value="STRESS RESPONSE PROTEIN NHAX"/>
    <property type="match status" value="1"/>
</dbReference>
<evidence type="ECO:0000313" key="3">
    <source>
        <dbReference type="EMBL" id="MFD1628440.1"/>
    </source>
</evidence>
<gene>
    <name evidence="3" type="ORF">ACFSAH_01050</name>
</gene>
<dbReference type="InterPro" id="IPR006171">
    <property type="entry name" value="TOPRIM_dom"/>
</dbReference>
<dbReference type="CDD" id="cd00293">
    <property type="entry name" value="USP-like"/>
    <property type="match status" value="1"/>
</dbReference>
<dbReference type="RefSeq" id="WP_379660829.1">
    <property type="nucleotide sequence ID" value="NZ_JBHUDG010000002.1"/>
</dbReference>
<feature type="domain" description="Toprim" evidence="2">
    <location>
        <begin position="1"/>
        <end position="40"/>
    </location>
</feature>
<proteinExistence type="inferred from homology"/>
<accession>A0ABW4I6V8</accession>
<dbReference type="SUPFAM" id="SSF52402">
    <property type="entry name" value="Adenine nucleotide alpha hydrolases-like"/>
    <property type="match status" value="2"/>
</dbReference>
<name>A0ABW4I6V8_9SPHI</name>
<reference evidence="4" key="1">
    <citation type="journal article" date="2019" name="Int. J. Syst. Evol. Microbiol.">
        <title>The Global Catalogue of Microorganisms (GCM) 10K type strain sequencing project: providing services to taxonomists for standard genome sequencing and annotation.</title>
        <authorList>
            <consortium name="The Broad Institute Genomics Platform"/>
            <consortium name="The Broad Institute Genome Sequencing Center for Infectious Disease"/>
            <person name="Wu L."/>
            <person name="Ma J."/>
        </authorList>
    </citation>
    <scope>NUCLEOTIDE SEQUENCE [LARGE SCALE GENOMIC DNA]</scope>
    <source>
        <strain evidence="4">CCUG 53762</strain>
    </source>
</reference>
<protein>
    <submittedName>
        <fullName evidence="3">Universal stress protein</fullName>
    </submittedName>
</protein>
<dbReference type="PRINTS" id="PR01438">
    <property type="entry name" value="UNVRSLSTRESS"/>
</dbReference>
<sequence length="271" mass="30477">MKTIIVATDFSAEAENALEYAAEAARNLNAKVILFNSFMLPTHYANTLFPSSALDEIKTLNIASLKERADKINTKYGVETLCLTSFLNMEEELENIIKQHEADMIVMGTAQKSVMQDIFGNTTTTAIAKLKVPVLAIPMHAKYKGIKKILFACDILRGVHSYILDRIKIFAEKMGAEIEIFHVHKQTGLIEDSYTKKKIDVKLKNIHHSYKEVESNTVIKEIENEIKEIGADLLIMVPYQYGFWSSIVHASKTRIMASNSEVPLLSIPVIK</sequence>
<dbReference type="EMBL" id="JBHUDG010000002">
    <property type="protein sequence ID" value="MFD1628440.1"/>
    <property type="molecule type" value="Genomic_DNA"/>
</dbReference>
<comment type="similarity">
    <text evidence="1">Belongs to the universal stress protein A family.</text>
</comment>
<comment type="caution">
    <text evidence="3">The sequence shown here is derived from an EMBL/GenBank/DDBJ whole genome shotgun (WGS) entry which is preliminary data.</text>
</comment>
<dbReference type="InterPro" id="IPR006016">
    <property type="entry name" value="UspA"/>
</dbReference>
<evidence type="ECO:0000259" key="2">
    <source>
        <dbReference type="PROSITE" id="PS50880"/>
    </source>
</evidence>
<dbReference type="InterPro" id="IPR006015">
    <property type="entry name" value="Universal_stress_UspA"/>
</dbReference>
<dbReference type="Proteomes" id="UP001597118">
    <property type="component" value="Unassembled WGS sequence"/>
</dbReference>
<dbReference type="InterPro" id="IPR014729">
    <property type="entry name" value="Rossmann-like_a/b/a_fold"/>
</dbReference>
<dbReference type="Gene3D" id="3.40.50.620">
    <property type="entry name" value="HUPs"/>
    <property type="match status" value="2"/>
</dbReference>
<evidence type="ECO:0000313" key="4">
    <source>
        <dbReference type="Proteomes" id="UP001597118"/>
    </source>
</evidence>
<dbReference type="PANTHER" id="PTHR46268:SF6">
    <property type="entry name" value="UNIVERSAL STRESS PROTEIN UP12"/>
    <property type="match status" value="1"/>
</dbReference>